<proteinExistence type="predicted"/>
<keyword evidence="4" id="KW-0572">Peptidoglycan-anchor</keyword>
<evidence type="ECO:0000256" key="4">
    <source>
        <dbReference type="ARBA" id="ARBA00023088"/>
    </source>
</evidence>
<gene>
    <name evidence="5" type="ORF">B5808_08225</name>
</gene>
<dbReference type="PROSITE" id="PS50847">
    <property type="entry name" value="GRAM_POS_ANCHORING"/>
    <property type="match status" value="1"/>
</dbReference>
<keyword evidence="1" id="KW-0134">Cell wall</keyword>
<sequence length="245" mass="24861">MHHTSRLARAVAAGVMAGASSLTLAAGGVALAGAAHAALIDVPPTGQPGRLVLSSDPYPAEFLDLSPGDAGYWEVGARIEGATKATLSLELRKSGDLVEHPRGLSMTVDVCAVEWTGLDSMPVCPTGAERITVATPEDDYATSSPTFDLEPLTAAAPEYLLITLAVEDSPEARADQTLMGLTGDMAVGLTASAFDDVPVRPGGGGGGTLPNTGGNLWALGAVGALAAGLLGIGTAFRISRKEEER</sequence>
<name>A0A1X9LJ77_9MICO</name>
<accession>A0A1X9LJ77</accession>
<dbReference type="Proteomes" id="UP000192775">
    <property type="component" value="Chromosome"/>
</dbReference>
<keyword evidence="2" id="KW-0964">Secreted</keyword>
<evidence type="ECO:0000313" key="6">
    <source>
        <dbReference type="Proteomes" id="UP000192775"/>
    </source>
</evidence>
<evidence type="ECO:0000256" key="3">
    <source>
        <dbReference type="ARBA" id="ARBA00022729"/>
    </source>
</evidence>
<dbReference type="STRING" id="1619308.B5808_08225"/>
<evidence type="ECO:0000313" key="5">
    <source>
        <dbReference type="EMBL" id="ARJ05197.1"/>
    </source>
</evidence>
<evidence type="ECO:0000256" key="2">
    <source>
        <dbReference type="ARBA" id="ARBA00022525"/>
    </source>
</evidence>
<dbReference type="InterPro" id="IPR019931">
    <property type="entry name" value="LPXTG_anchor"/>
</dbReference>
<reference evidence="5 6" key="1">
    <citation type="submission" date="2017-04" db="EMBL/GenBank/DDBJ databases">
        <authorList>
            <person name="Afonso C.L."/>
            <person name="Miller P.J."/>
            <person name="Scott M.A."/>
            <person name="Spackman E."/>
            <person name="Goraichik I."/>
            <person name="Dimitrov K.M."/>
            <person name="Suarez D.L."/>
            <person name="Swayne D.E."/>
        </authorList>
    </citation>
    <scope>NUCLEOTIDE SEQUENCE [LARGE SCALE GENOMIC DNA]</scope>
    <source>
        <strain evidence="6">XA(T)</strain>
    </source>
</reference>
<dbReference type="NCBIfam" id="TIGR01167">
    <property type="entry name" value="LPXTG_anchor"/>
    <property type="match status" value="1"/>
</dbReference>
<protein>
    <submittedName>
        <fullName evidence="5">Uncharacterized protein</fullName>
    </submittedName>
</protein>
<keyword evidence="3" id="KW-0732">Signal</keyword>
<dbReference type="EMBL" id="CP020715">
    <property type="protein sequence ID" value="ARJ05197.1"/>
    <property type="molecule type" value="Genomic_DNA"/>
</dbReference>
<keyword evidence="6" id="KW-1185">Reference proteome</keyword>
<organism evidence="5 6">
    <name type="scientific">Cnuibacter physcomitrellae</name>
    <dbReference type="NCBI Taxonomy" id="1619308"/>
    <lineage>
        <taxon>Bacteria</taxon>
        <taxon>Bacillati</taxon>
        <taxon>Actinomycetota</taxon>
        <taxon>Actinomycetes</taxon>
        <taxon>Micrococcales</taxon>
        <taxon>Microbacteriaceae</taxon>
        <taxon>Cnuibacter</taxon>
    </lineage>
</organism>
<dbReference type="AlphaFoldDB" id="A0A1X9LJ77"/>
<dbReference type="RefSeq" id="WP_085019335.1">
    <property type="nucleotide sequence ID" value="NZ_BMHD01000001.1"/>
</dbReference>
<dbReference type="KEGG" id="cphy:B5808_08225"/>
<evidence type="ECO:0000256" key="1">
    <source>
        <dbReference type="ARBA" id="ARBA00022512"/>
    </source>
</evidence>